<name>A0A6N9HI19_9BURK</name>
<dbReference type="RefSeq" id="WP_161025915.1">
    <property type="nucleotide sequence ID" value="NZ_WWCJ01000008.1"/>
</dbReference>
<protein>
    <submittedName>
        <fullName evidence="1">Uncharacterized protein</fullName>
    </submittedName>
</protein>
<keyword evidence="2" id="KW-1185">Reference proteome</keyword>
<evidence type="ECO:0000313" key="1">
    <source>
        <dbReference type="EMBL" id="MYN02927.1"/>
    </source>
</evidence>
<dbReference type="EMBL" id="WWCJ01000008">
    <property type="protein sequence ID" value="MYN02927.1"/>
    <property type="molecule type" value="Genomic_DNA"/>
</dbReference>
<dbReference type="AlphaFoldDB" id="A0A6N9HI19"/>
<sequence>MGLSHQEVQPDVQHAMPRTFSVALTENQGVSIKYLIGEKLVSSRMFARGEWSCGADGLTLRVLDRKGPGMDKIPYHGHFVHRATLYRVNEDLYLKFERRSEMWLAHVVPQWSHDVEWLRFMGEHARPTTSLAAGDVLRMNTARQAFLEKYLPGKGSKAFAQAPDGSWGWAANRTSPRVAAEDAIATCSQYVKPHNKPCTLVHIDDWWTVSQ</sequence>
<evidence type="ECO:0000313" key="2">
    <source>
        <dbReference type="Proteomes" id="UP000448575"/>
    </source>
</evidence>
<accession>A0A6N9HI19</accession>
<gene>
    <name evidence="1" type="ORF">GTP41_12530</name>
</gene>
<organism evidence="1 2">
    <name type="scientific">Pseudoduganella guangdongensis</name>
    <dbReference type="NCBI Taxonomy" id="2692179"/>
    <lineage>
        <taxon>Bacteria</taxon>
        <taxon>Pseudomonadati</taxon>
        <taxon>Pseudomonadota</taxon>
        <taxon>Betaproteobacteria</taxon>
        <taxon>Burkholderiales</taxon>
        <taxon>Oxalobacteraceae</taxon>
        <taxon>Telluria group</taxon>
        <taxon>Pseudoduganella</taxon>
    </lineage>
</organism>
<reference evidence="1 2" key="1">
    <citation type="submission" date="2019-12" db="EMBL/GenBank/DDBJ databases">
        <title>Novel species isolated from a subtropical stream in China.</title>
        <authorList>
            <person name="Lu H."/>
        </authorList>
    </citation>
    <scope>NUCLEOTIDE SEQUENCE [LARGE SCALE GENOMIC DNA]</scope>
    <source>
        <strain evidence="1 2">DS3</strain>
    </source>
</reference>
<proteinExistence type="predicted"/>
<comment type="caution">
    <text evidence="1">The sequence shown here is derived from an EMBL/GenBank/DDBJ whole genome shotgun (WGS) entry which is preliminary data.</text>
</comment>
<dbReference type="Proteomes" id="UP000448575">
    <property type="component" value="Unassembled WGS sequence"/>
</dbReference>